<gene>
    <name evidence="1" type="ORF">VP01_604g7</name>
</gene>
<dbReference type="AlphaFoldDB" id="A0A0L6UJE3"/>
<evidence type="ECO:0000313" key="2">
    <source>
        <dbReference type="Proteomes" id="UP000037035"/>
    </source>
</evidence>
<sequence>MEFQRMTGIEIRCFLKELFVMLMGCVGSRG</sequence>
<comment type="caution">
    <text evidence="1">The sequence shown here is derived from an EMBL/GenBank/DDBJ whole genome shotgun (WGS) entry which is preliminary data.</text>
</comment>
<protein>
    <submittedName>
        <fullName evidence="1">Putative signal peptide protein</fullName>
    </submittedName>
</protein>
<dbReference type="VEuPathDB" id="FungiDB:VP01_604g7"/>
<accession>A0A0L6UJE3</accession>
<name>A0A0L6UJE3_9BASI</name>
<organism evidence="1 2">
    <name type="scientific">Puccinia sorghi</name>
    <dbReference type="NCBI Taxonomy" id="27349"/>
    <lineage>
        <taxon>Eukaryota</taxon>
        <taxon>Fungi</taxon>
        <taxon>Dikarya</taxon>
        <taxon>Basidiomycota</taxon>
        <taxon>Pucciniomycotina</taxon>
        <taxon>Pucciniomycetes</taxon>
        <taxon>Pucciniales</taxon>
        <taxon>Pucciniaceae</taxon>
        <taxon>Puccinia</taxon>
    </lineage>
</organism>
<dbReference type="Proteomes" id="UP000037035">
    <property type="component" value="Unassembled WGS sequence"/>
</dbReference>
<dbReference type="EMBL" id="LAVV01011330">
    <property type="protein sequence ID" value="KNZ47915.1"/>
    <property type="molecule type" value="Genomic_DNA"/>
</dbReference>
<reference evidence="1 2" key="1">
    <citation type="submission" date="2015-08" db="EMBL/GenBank/DDBJ databases">
        <title>Next Generation Sequencing and Analysis of the Genome of Puccinia sorghi L Schw, the Causal Agent of Maize Common Rust.</title>
        <authorList>
            <person name="Rochi L."/>
            <person name="Burguener G."/>
            <person name="Darino M."/>
            <person name="Turjanski A."/>
            <person name="Kreff E."/>
            <person name="Dieguez M.J."/>
            <person name="Sacco F."/>
        </authorList>
    </citation>
    <scope>NUCLEOTIDE SEQUENCE [LARGE SCALE GENOMIC DNA]</scope>
    <source>
        <strain evidence="1 2">RO10H11247</strain>
    </source>
</reference>
<proteinExistence type="predicted"/>
<keyword evidence="2" id="KW-1185">Reference proteome</keyword>
<evidence type="ECO:0000313" key="1">
    <source>
        <dbReference type="EMBL" id="KNZ47915.1"/>
    </source>
</evidence>